<evidence type="ECO:0000256" key="1">
    <source>
        <dbReference type="ARBA" id="ARBA00022723"/>
    </source>
</evidence>
<reference evidence="5" key="1">
    <citation type="submission" date="2022-06" db="EMBL/GenBank/DDBJ databases">
        <title>Complete genome sequence of Streptomyces nigrescens HEK616.</title>
        <authorList>
            <person name="Asamizu S."/>
            <person name="Onaka H."/>
        </authorList>
    </citation>
    <scope>NUCLEOTIDE SEQUENCE</scope>
    <source>
        <strain evidence="5">HEK616</strain>
        <plasmid evidence="5">SNP1</plasmid>
    </source>
</reference>
<geneLocation type="plasmid" evidence="5 6">
    <name>SNP1</name>
</geneLocation>
<gene>
    <name evidence="5" type="ORF">HEK616_84350</name>
</gene>
<keyword evidence="3" id="KW-0051">Antiviral defense</keyword>
<dbReference type="InterPro" id="IPR006483">
    <property type="entry name" value="CRISPR-assoc_Cas3_HD"/>
</dbReference>
<proteinExistence type="predicted"/>
<dbReference type="Proteomes" id="UP001059597">
    <property type="component" value="Plasmid SNP1"/>
</dbReference>
<keyword evidence="2" id="KW-0378">Hydrolase</keyword>
<evidence type="ECO:0000256" key="2">
    <source>
        <dbReference type="ARBA" id="ARBA00022801"/>
    </source>
</evidence>
<accession>A0ABM8A883</accession>
<evidence type="ECO:0000256" key="3">
    <source>
        <dbReference type="ARBA" id="ARBA00023118"/>
    </source>
</evidence>
<evidence type="ECO:0000313" key="6">
    <source>
        <dbReference type="Proteomes" id="UP001059597"/>
    </source>
</evidence>
<organism evidence="5 6">
    <name type="scientific">Streptomyces nigrescens</name>
    <dbReference type="NCBI Taxonomy" id="1920"/>
    <lineage>
        <taxon>Bacteria</taxon>
        <taxon>Bacillati</taxon>
        <taxon>Actinomycetota</taxon>
        <taxon>Actinomycetes</taxon>
        <taxon>Kitasatosporales</taxon>
        <taxon>Streptomycetaceae</taxon>
        <taxon>Streptomyces</taxon>
    </lineage>
</organism>
<protein>
    <recommendedName>
        <fullName evidence="4">HD Cas3-type domain-containing protein</fullName>
    </recommendedName>
</protein>
<feature type="domain" description="HD Cas3-type" evidence="4">
    <location>
        <begin position="41"/>
        <end position="100"/>
    </location>
</feature>
<dbReference type="EMBL" id="AP026074">
    <property type="protein sequence ID" value="BDM74948.1"/>
    <property type="molecule type" value="Genomic_DNA"/>
</dbReference>
<dbReference type="Pfam" id="PF18019">
    <property type="entry name" value="Cas3_HD"/>
    <property type="match status" value="1"/>
</dbReference>
<keyword evidence="5" id="KW-0614">Plasmid</keyword>
<keyword evidence="1" id="KW-0479">Metal-binding</keyword>
<evidence type="ECO:0000313" key="5">
    <source>
        <dbReference type="EMBL" id="BDM74948.1"/>
    </source>
</evidence>
<sequence>MSLSLAELGADGCQWGLLSLLCHSVGIGVGMPEQMVDTRVWGKARGLARRYPLICHLLDTAAVAGALWDRALTESARTRVAGVLGLEEAQVRRLVSLWGAMLKTCGSAGGTRRAYLPDDPVTVIE</sequence>
<dbReference type="Gene3D" id="1.10.3210.30">
    <property type="match status" value="1"/>
</dbReference>
<evidence type="ECO:0000259" key="4">
    <source>
        <dbReference type="Pfam" id="PF18019"/>
    </source>
</evidence>
<dbReference type="InterPro" id="IPR038257">
    <property type="entry name" value="CRISPR-assoc_Cas3_HD_sf"/>
</dbReference>
<keyword evidence="6" id="KW-1185">Reference proteome</keyword>
<name>A0ABM8A883_STRNI</name>